<dbReference type="Proteomes" id="UP000295258">
    <property type="component" value="Unassembled WGS sequence"/>
</dbReference>
<evidence type="ECO:0000259" key="2">
    <source>
        <dbReference type="Pfam" id="PF06283"/>
    </source>
</evidence>
<reference evidence="3 4" key="1">
    <citation type="submission" date="2019-03" db="EMBL/GenBank/DDBJ databases">
        <title>Draft genome sequences of novel Actinobacteria.</title>
        <authorList>
            <person name="Sahin N."/>
            <person name="Ay H."/>
            <person name="Saygin H."/>
        </authorList>
    </citation>
    <scope>NUCLEOTIDE SEQUENCE [LARGE SCALE GENOMIC DNA]</scope>
    <source>
        <strain evidence="3 4">KC310</strain>
    </source>
</reference>
<feature type="domain" description="ThuA-like" evidence="2">
    <location>
        <begin position="3"/>
        <end position="76"/>
    </location>
</feature>
<dbReference type="EMBL" id="SMKO01000061">
    <property type="protein sequence ID" value="TDD02735.1"/>
    <property type="molecule type" value="Genomic_DNA"/>
</dbReference>
<protein>
    <submittedName>
        <fullName evidence="3">Trehalose utilization protein ThuA</fullName>
    </submittedName>
</protein>
<dbReference type="RefSeq" id="WP_181958279.1">
    <property type="nucleotide sequence ID" value="NZ_SMKO01000061.1"/>
</dbReference>
<evidence type="ECO:0000313" key="4">
    <source>
        <dbReference type="Proteomes" id="UP000295258"/>
    </source>
</evidence>
<dbReference type="Pfam" id="PF06283">
    <property type="entry name" value="ThuA"/>
    <property type="match status" value="1"/>
</dbReference>
<comment type="caution">
    <text evidence="3">The sequence shown here is derived from an EMBL/GenBank/DDBJ whole genome shotgun (WGS) entry which is preliminary data.</text>
</comment>
<proteinExistence type="predicted"/>
<feature type="non-terminal residue" evidence="3">
    <location>
        <position position="1"/>
    </location>
</feature>
<keyword evidence="4" id="KW-1185">Reference proteome</keyword>
<gene>
    <name evidence="3" type="ORF">E1292_22585</name>
</gene>
<organism evidence="3 4">
    <name type="scientific">Nonomuraea deserti</name>
    <dbReference type="NCBI Taxonomy" id="1848322"/>
    <lineage>
        <taxon>Bacteria</taxon>
        <taxon>Bacillati</taxon>
        <taxon>Actinomycetota</taxon>
        <taxon>Actinomycetes</taxon>
        <taxon>Streptosporangiales</taxon>
        <taxon>Streptosporangiaceae</taxon>
        <taxon>Nonomuraea</taxon>
    </lineage>
</organism>
<dbReference type="InterPro" id="IPR029062">
    <property type="entry name" value="Class_I_gatase-like"/>
</dbReference>
<feature type="region of interest" description="Disordered" evidence="1">
    <location>
        <begin position="89"/>
        <end position="113"/>
    </location>
</feature>
<name>A0A4R4VKP5_9ACTN</name>
<dbReference type="AlphaFoldDB" id="A0A4R4VKP5"/>
<dbReference type="InterPro" id="IPR029010">
    <property type="entry name" value="ThuA-like"/>
</dbReference>
<accession>A0A4R4VKP5</accession>
<evidence type="ECO:0000256" key="1">
    <source>
        <dbReference type="SAM" id="MobiDB-lite"/>
    </source>
</evidence>
<sequence>PIEIPAQEMYGEQFDIPAPDELIFISSFTGGEVFRSGCTFRRGNGRIFYFSPGDQDYPVYHHPDVLHVIANGAEWAAADPSRRELPALLRSEEGGFSAGHGHQGAMHGEEAAE</sequence>
<evidence type="ECO:0000313" key="3">
    <source>
        <dbReference type="EMBL" id="TDD02735.1"/>
    </source>
</evidence>
<dbReference type="Gene3D" id="3.40.50.880">
    <property type="match status" value="1"/>
</dbReference>
<dbReference type="SUPFAM" id="SSF52317">
    <property type="entry name" value="Class I glutamine amidotransferase-like"/>
    <property type="match status" value="1"/>
</dbReference>